<organism evidence="3 4">
    <name type="scientific">Pseudoclavibacter caeni</name>
    <dbReference type="NCBI Taxonomy" id="908846"/>
    <lineage>
        <taxon>Bacteria</taxon>
        <taxon>Bacillati</taxon>
        <taxon>Actinomycetota</taxon>
        <taxon>Actinomycetes</taxon>
        <taxon>Micrococcales</taxon>
        <taxon>Microbacteriaceae</taxon>
        <taxon>Pseudoclavibacter</taxon>
    </lineage>
</organism>
<feature type="transmembrane region" description="Helical" evidence="1">
    <location>
        <begin position="16"/>
        <end position="35"/>
    </location>
</feature>
<dbReference type="PANTHER" id="PTHR36834">
    <property type="entry name" value="MEMBRANE PROTEIN-RELATED"/>
    <property type="match status" value="1"/>
</dbReference>
<keyword evidence="4" id="KW-1185">Reference proteome</keyword>
<evidence type="ECO:0000256" key="1">
    <source>
        <dbReference type="SAM" id="Phobius"/>
    </source>
</evidence>
<evidence type="ECO:0000259" key="2">
    <source>
        <dbReference type="Pfam" id="PF04892"/>
    </source>
</evidence>
<dbReference type="Proteomes" id="UP000481339">
    <property type="component" value="Unassembled WGS sequence"/>
</dbReference>
<evidence type="ECO:0000313" key="4">
    <source>
        <dbReference type="Proteomes" id="UP000481339"/>
    </source>
</evidence>
<proteinExistence type="predicted"/>
<accession>A0A7C8BNP9</accession>
<dbReference type="RefSeq" id="WP_158036258.1">
    <property type="nucleotide sequence ID" value="NZ_BAAAZV010000017.1"/>
</dbReference>
<dbReference type="PANTHER" id="PTHR36834:SF1">
    <property type="entry name" value="INTEGRAL MEMBRANE PROTEIN"/>
    <property type="match status" value="1"/>
</dbReference>
<feature type="domain" description="VanZ-like" evidence="2">
    <location>
        <begin position="23"/>
        <end position="142"/>
    </location>
</feature>
<dbReference type="AlphaFoldDB" id="A0A7C8BNP9"/>
<reference evidence="3 4" key="1">
    <citation type="submission" date="2019-09" db="EMBL/GenBank/DDBJ databases">
        <title>Phylogeny of genus Pseudoclavibacter and closely related genus.</title>
        <authorList>
            <person name="Li Y."/>
        </authorList>
    </citation>
    <scope>NUCLEOTIDE SEQUENCE [LARGE SCALE GENOMIC DNA]</scope>
    <source>
        <strain evidence="3 4">JCM 16921</strain>
    </source>
</reference>
<dbReference type="OrthoDB" id="3787741at2"/>
<dbReference type="InterPro" id="IPR053150">
    <property type="entry name" value="Teicoplanin_resist-assoc"/>
</dbReference>
<dbReference type="Pfam" id="PF04892">
    <property type="entry name" value="VanZ"/>
    <property type="match status" value="1"/>
</dbReference>
<evidence type="ECO:0000313" key="3">
    <source>
        <dbReference type="EMBL" id="KAB1632481.1"/>
    </source>
</evidence>
<feature type="transmembrane region" description="Helical" evidence="1">
    <location>
        <begin position="93"/>
        <end position="113"/>
    </location>
</feature>
<comment type="caution">
    <text evidence="3">The sequence shown here is derived from an EMBL/GenBank/DDBJ whole genome shotgun (WGS) entry which is preliminary data.</text>
</comment>
<keyword evidence="1" id="KW-0472">Membrane</keyword>
<feature type="transmembrane region" description="Helical" evidence="1">
    <location>
        <begin position="125"/>
        <end position="142"/>
    </location>
</feature>
<keyword evidence="1" id="KW-1133">Transmembrane helix</keyword>
<protein>
    <submittedName>
        <fullName evidence="3">VanZ family protein</fullName>
    </submittedName>
</protein>
<gene>
    <name evidence="3" type="ORF">F8O02_05650</name>
</gene>
<name>A0A7C8BNP9_9MICO</name>
<dbReference type="EMBL" id="WBKA01000003">
    <property type="protein sequence ID" value="KAB1632481.1"/>
    <property type="molecule type" value="Genomic_DNA"/>
</dbReference>
<dbReference type="InterPro" id="IPR006976">
    <property type="entry name" value="VanZ-like"/>
</dbReference>
<feature type="transmembrane region" description="Helical" evidence="1">
    <location>
        <begin position="71"/>
        <end position="88"/>
    </location>
</feature>
<sequence>MNVRLRHRAGGGRRSLWPTAALVGYALLLTAVAFWPSPVDRGVDPALESALTWLHAHGLPGMFDYAFVERSANVVLFVPLGLFVALLLPRRRWWIAALTGLAVSGAIETAQLLLLPARFATLDDVAMNTTGALLGAAASLLLRRR</sequence>
<keyword evidence="1" id="KW-0812">Transmembrane</keyword>